<reference evidence="2 3" key="1">
    <citation type="submission" date="2017-03" db="EMBL/GenBank/DDBJ databases">
        <title>Draft genime sequence of the acidophilic sulfur-oxidizing bacterium Acidithiobacillus sp. SH, isolated from seawater.</title>
        <authorList>
            <person name="Sharmin S."/>
            <person name="Tokuhisa M."/>
            <person name="Kanao T."/>
            <person name="Kamimura K."/>
        </authorList>
    </citation>
    <scope>NUCLEOTIDE SEQUENCE [LARGE SCALE GENOMIC DNA]</scope>
    <source>
        <strain evidence="2 3">SH</strain>
    </source>
</reference>
<evidence type="ECO:0008006" key="4">
    <source>
        <dbReference type="Google" id="ProtNLM"/>
    </source>
</evidence>
<keyword evidence="1" id="KW-0732">Signal</keyword>
<dbReference type="OrthoDB" id="10003714at2"/>
<dbReference type="Pfam" id="PF07383">
    <property type="entry name" value="DUF1496"/>
    <property type="match status" value="1"/>
</dbReference>
<dbReference type="EMBL" id="MXAV01000006">
    <property type="protein sequence ID" value="PKY11844.1"/>
    <property type="molecule type" value="Genomic_DNA"/>
</dbReference>
<dbReference type="Proteomes" id="UP000234329">
    <property type="component" value="Unassembled WGS sequence"/>
</dbReference>
<keyword evidence="3" id="KW-1185">Reference proteome</keyword>
<dbReference type="RefSeq" id="WP_101536814.1">
    <property type="nucleotide sequence ID" value="NZ_MXAV01000006.1"/>
</dbReference>
<accession>A0A2I1DPK1</accession>
<protein>
    <recommendedName>
        <fullName evidence="4">DUF1496 domain-containing protein</fullName>
    </recommendedName>
</protein>
<organism evidence="2 3">
    <name type="scientific">Acidithiobacillus marinus</name>
    <dbReference type="NCBI Taxonomy" id="187490"/>
    <lineage>
        <taxon>Bacteria</taxon>
        <taxon>Pseudomonadati</taxon>
        <taxon>Pseudomonadota</taxon>
        <taxon>Acidithiobacillia</taxon>
        <taxon>Acidithiobacillales</taxon>
        <taxon>Acidithiobacillaceae</taxon>
        <taxon>Acidithiobacillus</taxon>
    </lineage>
</organism>
<comment type="caution">
    <text evidence="2">The sequence shown here is derived from an EMBL/GenBank/DDBJ whole genome shotgun (WGS) entry which is preliminary data.</text>
</comment>
<dbReference type="InParanoid" id="A0A2I1DPK1"/>
<sequence>MLIKKSITVFTAVVTLGFSALAFAGNPAPTCGSNPFQPAHQCCYGNKEYSIGSHVKEAGTVMVCVAPDLNYQTSARFKEYQG</sequence>
<evidence type="ECO:0000256" key="1">
    <source>
        <dbReference type="SAM" id="SignalP"/>
    </source>
</evidence>
<dbReference type="AlphaFoldDB" id="A0A2I1DPK1"/>
<feature type="chain" id="PRO_5014112644" description="DUF1496 domain-containing protein" evidence="1">
    <location>
        <begin position="25"/>
        <end position="82"/>
    </location>
</feature>
<dbReference type="InterPro" id="IPR009971">
    <property type="entry name" value="DUF1496"/>
</dbReference>
<gene>
    <name evidence="2" type="ORF">B1757_02470</name>
</gene>
<feature type="signal peptide" evidence="1">
    <location>
        <begin position="1"/>
        <end position="24"/>
    </location>
</feature>
<name>A0A2I1DPK1_9PROT</name>
<evidence type="ECO:0000313" key="2">
    <source>
        <dbReference type="EMBL" id="PKY11844.1"/>
    </source>
</evidence>
<proteinExistence type="predicted"/>
<evidence type="ECO:0000313" key="3">
    <source>
        <dbReference type="Proteomes" id="UP000234329"/>
    </source>
</evidence>